<comment type="cofactor">
    <cofactor evidence="1">
        <name>Mg(2+)</name>
        <dbReference type="ChEBI" id="CHEBI:18420"/>
    </cofactor>
</comment>
<keyword evidence="8" id="KW-0479">Metal-binding</keyword>
<proteinExistence type="inferred from homology"/>
<reference evidence="19 20" key="1">
    <citation type="journal article" date="2020" name="ISME J.">
        <title>Comparative genomics reveals insights into cyanobacterial evolution and habitat adaptation.</title>
        <authorList>
            <person name="Chen M.Y."/>
            <person name="Teng W.K."/>
            <person name="Zhao L."/>
            <person name="Hu C.X."/>
            <person name="Zhou Y.K."/>
            <person name="Han B.P."/>
            <person name="Song L.R."/>
            <person name="Shu W.S."/>
        </authorList>
    </citation>
    <scope>NUCLEOTIDE SEQUENCE [LARGE SCALE GENOMIC DNA]</scope>
    <source>
        <strain evidence="19 20">FACHB-248</strain>
    </source>
</reference>
<keyword evidence="12" id="KW-0067">ATP-binding</keyword>
<dbReference type="SUPFAM" id="SSF51294">
    <property type="entry name" value="Hedgehog/intein (Hint) domain"/>
    <property type="match status" value="1"/>
</dbReference>
<feature type="domain" description="DOD-type homing endonuclease" evidence="18">
    <location>
        <begin position="595"/>
        <end position="738"/>
    </location>
</feature>
<dbReference type="GO" id="GO:0008986">
    <property type="term" value="F:pyruvate, water dikinase activity"/>
    <property type="evidence" value="ECO:0007669"/>
    <property type="project" value="UniProtKB-EC"/>
</dbReference>
<dbReference type="InterPro" id="IPR006319">
    <property type="entry name" value="PEP_synth"/>
</dbReference>
<gene>
    <name evidence="19" type="primary">ppsA</name>
    <name evidence="19" type="ORF">H6G81_19830</name>
</gene>
<keyword evidence="14" id="KW-0651">Protein splicing</keyword>
<dbReference type="PRINTS" id="PR00379">
    <property type="entry name" value="INTEIN"/>
</dbReference>
<comment type="pathway">
    <text evidence="3">Carbohydrate biosynthesis; gluconeogenesis.</text>
</comment>
<dbReference type="InterPro" id="IPR036844">
    <property type="entry name" value="Hint_dom_sf"/>
</dbReference>
<comment type="similarity">
    <text evidence="4">Belongs to the PEP-utilizing enzyme family.</text>
</comment>
<dbReference type="InterPro" id="IPR040442">
    <property type="entry name" value="Pyrv_kinase-like_dom_sf"/>
</dbReference>
<feature type="region of interest" description="Disordered" evidence="17">
    <location>
        <begin position="369"/>
        <end position="413"/>
    </location>
</feature>
<evidence type="ECO:0000259" key="18">
    <source>
        <dbReference type="PROSITE" id="PS50819"/>
    </source>
</evidence>
<dbReference type="SUPFAM" id="SSF51621">
    <property type="entry name" value="Phosphoenolpyruvate/pyruvate domain"/>
    <property type="match status" value="1"/>
</dbReference>
<dbReference type="CDD" id="cd00081">
    <property type="entry name" value="Hint"/>
    <property type="match status" value="1"/>
</dbReference>
<evidence type="ECO:0000256" key="3">
    <source>
        <dbReference type="ARBA" id="ARBA00004742"/>
    </source>
</evidence>
<feature type="compositionally biased region" description="Pro residues" evidence="17">
    <location>
        <begin position="398"/>
        <end position="409"/>
    </location>
</feature>
<dbReference type="Gene3D" id="3.20.20.60">
    <property type="entry name" value="Phosphoenolpyruvate-binding domains"/>
    <property type="match status" value="1"/>
</dbReference>
<evidence type="ECO:0000313" key="20">
    <source>
        <dbReference type="Proteomes" id="UP000660380"/>
    </source>
</evidence>
<evidence type="ECO:0000256" key="7">
    <source>
        <dbReference type="ARBA" id="ARBA00022679"/>
    </source>
</evidence>
<dbReference type="Gene3D" id="3.50.30.10">
    <property type="entry name" value="Phosphohistidine domain"/>
    <property type="match status" value="2"/>
</dbReference>
<dbReference type="EMBL" id="JACJTA010000046">
    <property type="protein sequence ID" value="MBD2606722.1"/>
    <property type="molecule type" value="Genomic_DNA"/>
</dbReference>
<dbReference type="InterPro" id="IPR004042">
    <property type="entry name" value="Intein_endonuc_central"/>
</dbReference>
<dbReference type="InterPro" id="IPR000121">
    <property type="entry name" value="PEP_util_C"/>
</dbReference>
<dbReference type="PROSITE" id="PS00742">
    <property type="entry name" value="PEP_ENZYMES_2"/>
    <property type="match status" value="1"/>
</dbReference>
<dbReference type="InterPro" id="IPR030934">
    <property type="entry name" value="Intein_C"/>
</dbReference>
<evidence type="ECO:0000256" key="8">
    <source>
        <dbReference type="ARBA" id="ARBA00022723"/>
    </source>
</evidence>
<dbReference type="Gene3D" id="2.170.16.10">
    <property type="entry name" value="Hedgehog/Intein (Hint) domain"/>
    <property type="match status" value="2"/>
</dbReference>
<dbReference type="NCBIfam" id="NF005057">
    <property type="entry name" value="PRK06464.1"/>
    <property type="match status" value="1"/>
</dbReference>
<evidence type="ECO:0000256" key="5">
    <source>
        <dbReference type="ARBA" id="ARBA00011996"/>
    </source>
</evidence>
<keyword evidence="10" id="KW-0418">Kinase</keyword>
<dbReference type="PANTHER" id="PTHR43030:SF1">
    <property type="entry name" value="PHOSPHOENOLPYRUVATE SYNTHASE"/>
    <property type="match status" value="1"/>
</dbReference>
<dbReference type="Pfam" id="PF00391">
    <property type="entry name" value="PEP-utilizers"/>
    <property type="match status" value="2"/>
</dbReference>
<dbReference type="InterPro" id="IPR015813">
    <property type="entry name" value="Pyrv/PenolPyrv_kinase-like_dom"/>
</dbReference>
<dbReference type="PANTHER" id="PTHR43030">
    <property type="entry name" value="PHOSPHOENOLPYRUVATE SYNTHASE"/>
    <property type="match status" value="1"/>
</dbReference>
<dbReference type="InterPro" id="IPR008279">
    <property type="entry name" value="PEP-util_enz_mobile_dom"/>
</dbReference>
<dbReference type="Pfam" id="PF01326">
    <property type="entry name" value="PPDK_N"/>
    <property type="match status" value="1"/>
</dbReference>
<evidence type="ECO:0000256" key="15">
    <source>
        <dbReference type="ARBA" id="ARBA00033470"/>
    </source>
</evidence>
<dbReference type="PROSITE" id="PS50817">
    <property type="entry name" value="INTEIN_N_TER"/>
    <property type="match status" value="1"/>
</dbReference>
<dbReference type="InterPro" id="IPR006141">
    <property type="entry name" value="Intein_N"/>
</dbReference>
<sequence>MNTVSKNTLSVSAKERSLILWFDEVGIADIPLVGGKNASLGEMIQQLTPKGVNVPNGFATTAYAYRYFIESASLEEKLREVLKDLDVEDVTNLHASAKKARSLLLHTPFPLELRQAIIEAYETLCDRYNADTDVAVRSSATAEDLPDASFAGQQETYLNVTGIRGVLSACHKCFASLFTDRAISYRHIKGFDHFNIALAVGVQKMVRSDLATSGVMFSIDTETGFKDAAIITAAYGLGENVVQGTVNPDEYQVFKPTLKAGFRPIVDKRLGSKELKMVYDDGSKFTKNIQVSPDEKAQFALADDEILHLANWACLIEDHYSQVHGKFTPMDIEWAKDGITNELFIVQARPETVQSQKVQNVLRSYRLVETGRQGDRETGRQGGQGGQGDKENNSSFPTSPPLPIPPSPTPLITGRAVGEAISQGKVHLILDVNKIHEFKAGEILVTERTDPDWEPIMKRASAIITNSGGRTCFDGETKVLTNKGFMTLQDIYEQGHEGLLTLSLNPQTSKIEWQPIIDSMKRQSNMIGVSVSQTGRVTDNCLRLTPDHKMINIRDGEYVKTEIQEILAHKEMVVVAEHVPQLQENQKEKIELAYLLGGIFTDGSIYRSRTHGEVQFIQKDTLEKQQFIAAMNQCLNAVYNKSFVPCLKNASSGYIRGHLVVDQATAYRLYSKKIAYELHEKEQNIVNILLNNSVEFAYNFLAGVIDGDGCYFNERINIYISENLLLQAVIVACLKIGIVPSVTKNRGISNVQLVEKIAEIFNFTKRVKGEVTQRTIQTRFFATNQLFGDDVTGQIKLRRDNNLLISDKQLQETGLFEELLAGNTRMQRVVLVDEETDGDVYNITVAEHHNYVVFTSKYTPVIVCNCHSAIIARELNLPAIVGCGNATQVLKNGQEVTVSCAEGEEGRVYQGLLPFEVNEIQLENLPRTRTQILMNVGNPQQAFSLSTIPNDGVGLARTEFIIANQIQIHPMALIYFDKLEDKIVQDKIEEITALYDDKPQYFVDRLAQGIGRIAAAFYPKPVIVRMSDFKSNEYANLLGGRQFEPHEENPMLGWRGAARYYDKGYREAFALECHAIKRVREDMGLINVIPMIPFCRTPDEGRLVLTEMAKNGLEQNVNNLQVYVMCELPSNVIMAEEFAEVFDGFSIGSNDLTQLTLGLDRDSALVARLFDERSEGVKRMIKMAIASAKKKNRKIGICGQGPSDYPEFAQFLVEQGIDSISLNPDSVLKTMLEIAKVENPES</sequence>
<dbReference type="Gene3D" id="3.30.1490.20">
    <property type="entry name" value="ATP-grasp fold, A domain"/>
    <property type="match status" value="1"/>
</dbReference>
<evidence type="ECO:0000256" key="6">
    <source>
        <dbReference type="ARBA" id="ARBA00021623"/>
    </source>
</evidence>
<dbReference type="InterPro" id="IPR023151">
    <property type="entry name" value="PEP_util_CS"/>
</dbReference>
<dbReference type="InterPro" id="IPR002192">
    <property type="entry name" value="PPDK_AMP/ATP-bd"/>
</dbReference>
<dbReference type="InterPro" id="IPR027434">
    <property type="entry name" value="Homing_endonucl"/>
</dbReference>
<keyword evidence="20" id="KW-1185">Reference proteome</keyword>
<organism evidence="19 20">
    <name type="scientific">Scytonema hofmannii FACHB-248</name>
    <dbReference type="NCBI Taxonomy" id="1842502"/>
    <lineage>
        <taxon>Bacteria</taxon>
        <taxon>Bacillati</taxon>
        <taxon>Cyanobacteriota</taxon>
        <taxon>Cyanophyceae</taxon>
        <taxon>Nostocales</taxon>
        <taxon>Scytonemataceae</taxon>
        <taxon>Scytonema</taxon>
    </lineage>
</organism>
<evidence type="ECO:0000256" key="2">
    <source>
        <dbReference type="ARBA" id="ARBA00002988"/>
    </source>
</evidence>
<evidence type="ECO:0000256" key="11">
    <source>
        <dbReference type="ARBA" id="ARBA00022813"/>
    </source>
</evidence>
<evidence type="ECO:0000256" key="9">
    <source>
        <dbReference type="ARBA" id="ARBA00022741"/>
    </source>
</evidence>
<evidence type="ECO:0000256" key="12">
    <source>
        <dbReference type="ARBA" id="ARBA00022840"/>
    </source>
</evidence>
<dbReference type="InterPro" id="IPR006142">
    <property type="entry name" value="INTEIN"/>
</dbReference>
<evidence type="ECO:0000256" key="16">
    <source>
        <dbReference type="ARBA" id="ARBA00047700"/>
    </source>
</evidence>
<keyword evidence="9" id="KW-0547">Nucleotide-binding</keyword>
<dbReference type="Pfam" id="PF02896">
    <property type="entry name" value="PEP-utilizers_C"/>
    <property type="match status" value="1"/>
</dbReference>
<keyword evidence="11" id="KW-0068">Autocatalytic cleavage</keyword>
<protein>
    <recommendedName>
        <fullName evidence="6">Phosphoenolpyruvate synthase</fullName>
        <ecNumber evidence="5">2.7.9.2</ecNumber>
    </recommendedName>
    <alternativeName>
        <fullName evidence="15">Pyruvate, water dikinase</fullName>
    </alternativeName>
</protein>
<dbReference type="EC" id="2.7.9.2" evidence="5"/>
<dbReference type="InterPro" id="IPR036637">
    <property type="entry name" value="Phosphohistidine_dom_sf"/>
</dbReference>
<comment type="function">
    <text evidence="2">Catalyzes the phosphorylation of pyruvate to phosphoenolpyruvate.</text>
</comment>
<dbReference type="PROSITE" id="PS50818">
    <property type="entry name" value="INTEIN_C_TER"/>
    <property type="match status" value="1"/>
</dbReference>
<name>A0ABR8GTA3_9CYAN</name>
<dbReference type="RefSeq" id="WP_029636750.1">
    <property type="nucleotide sequence ID" value="NZ_JACJTA010000046.1"/>
</dbReference>
<evidence type="ECO:0000256" key="1">
    <source>
        <dbReference type="ARBA" id="ARBA00001946"/>
    </source>
</evidence>
<accession>A0ABR8GTA3</accession>
<evidence type="ECO:0000256" key="13">
    <source>
        <dbReference type="ARBA" id="ARBA00022842"/>
    </source>
</evidence>
<evidence type="ECO:0000313" key="19">
    <source>
        <dbReference type="EMBL" id="MBD2606722.1"/>
    </source>
</evidence>
<dbReference type="SUPFAM" id="SSF56059">
    <property type="entry name" value="Glutathione synthetase ATP-binding domain-like"/>
    <property type="match status" value="1"/>
</dbReference>
<dbReference type="SUPFAM" id="SSF55608">
    <property type="entry name" value="Homing endonucleases"/>
    <property type="match status" value="1"/>
</dbReference>
<comment type="caution">
    <text evidence="19">The sequence shown here is derived from an EMBL/GenBank/DDBJ whole genome shotgun (WGS) entry which is preliminary data.</text>
</comment>
<dbReference type="Gene3D" id="3.10.28.10">
    <property type="entry name" value="Homing endonucleases"/>
    <property type="match status" value="1"/>
</dbReference>
<evidence type="ECO:0000256" key="4">
    <source>
        <dbReference type="ARBA" id="ARBA00007837"/>
    </source>
</evidence>
<dbReference type="NCBIfam" id="TIGR01443">
    <property type="entry name" value="intein_Cterm"/>
    <property type="match status" value="1"/>
</dbReference>
<evidence type="ECO:0000256" key="14">
    <source>
        <dbReference type="ARBA" id="ARBA00023000"/>
    </source>
</evidence>
<evidence type="ECO:0000256" key="10">
    <source>
        <dbReference type="ARBA" id="ARBA00022777"/>
    </source>
</evidence>
<dbReference type="InterPro" id="IPR013815">
    <property type="entry name" value="ATP_grasp_subdomain_1"/>
</dbReference>
<dbReference type="Gene3D" id="3.30.470.20">
    <property type="entry name" value="ATP-grasp fold, B domain"/>
    <property type="match status" value="1"/>
</dbReference>
<evidence type="ECO:0000256" key="17">
    <source>
        <dbReference type="SAM" id="MobiDB-lite"/>
    </source>
</evidence>
<dbReference type="PROSITE" id="PS50819">
    <property type="entry name" value="INTEIN_ENDONUCLEASE"/>
    <property type="match status" value="1"/>
</dbReference>
<keyword evidence="7 19" id="KW-0808">Transferase</keyword>
<dbReference type="Proteomes" id="UP000660380">
    <property type="component" value="Unassembled WGS sequence"/>
</dbReference>
<comment type="catalytic activity">
    <reaction evidence="16">
        <text>pyruvate + ATP + H2O = phosphoenolpyruvate + AMP + phosphate + 2 H(+)</text>
        <dbReference type="Rhea" id="RHEA:11364"/>
        <dbReference type="ChEBI" id="CHEBI:15361"/>
        <dbReference type="ChEBI" id="CHEBI:15377"/>
        <dbReference type="ChEBI" id="CHEBI:15378"/>
        <dbReference type="ChEBI" id="CHEBI:30616"/>
        <dbReference type="ChEBI" id="CHEBI:43474"/>
        <dbReference type="ChEBI" id="CHEBI:58702"/>
        <dbReference type="ChEBI" id="CHEBI:456215"/>
        <dbReference type="EC" id="2.7.9.2"/>
    </reaction>
</comment>
<keyword evidence="13" id="KW-0460">Magnesium</keyword>
<dbReference type="SUPFAM" id="SSF52009">
    <property type="entry name" value="Phosphohistidine domain"/>
    <property type="match status" value="1"/>
</dbReference>